<dbReference type="EMBL" id="ABCS01000142">
    <property type="protein sequence ID" value="EDM74218.1"/>
    <property type="molecule type" value="Genomic_DNA"/>
</dbReference>
<dbReference type="AlphaFoldDB" id="A6GIS3"/>
<accession>A6GIS3</accession>
<evidence type="ECO:0000313" key="1">
    <source>
        <dbReference type="EMBL" id="EDM74218.1"/>
    </source>
</evidence>
<proteinExistence type="predicted"/>
<name>A6GIS3_9BACT</name>
<organism evidence="1 2">
    <name type="scientific">Plesiocystis pacifica SIR-1</name>
    <dbReference type="NCBI Taxonomy" id="391625"/>
    <lineage>
        <taxon>Bacteria</taxon>
        <taxon>Pseudomonadati</taxon>
        <taxon>Myxococcota</taxon>
        <taxon>Polyangia</taxon>
        <taxon>Nannocystales</taxon>
        <taxon>Nannocystaceae</taxon>
        <taxon>Plesiocystis</taxon>
    </lineage>
</organism>
<evidence type="ECO:0000313" key="2">
    <source>
        <dbReference type="Proteomes" id="UP000005801"/>
    </source>
</evidence>
<dbReference type="Proteomes" id="UP000005801">
    <property type="component" value="Unassembled WGS sequence"/>
</dbReference>
<dbReference type="STRING" id="391625.PPSIR1_14715"/>
<sequence length="180" mass="18549">MSSVNDILDKTTALVEALRELIATDTVQALPGVATELGIEDLLNTGVEALVGLLAQLDVALGELDLTIVQLDAFGGLLGMLQPLVGAMGRMIGEAGDELESYGLDQAVTVTGPVATGFGYAEQALGVASNLVVDSAQFEALRTSLICLARDFHRLSTTVEDDAELPGYEGLECAGDGGAP</sequence>
<comment type="caution">
    <text evidence="1">The sequence shown here is derived from an EMBL/GenBank/DDBJ whole genome shotgun (WGS) entry which is preliminary data.</text>
</comment>
<gene>
    <name evidence="1" type="ORF">PPSIR1_14715</name>
</gene>
<reference evidence="1 2" key="1">
    <citation type="submission" date="2007-06" db="EMBL/GenBank/DDBJ databases">
        <authorList>
            <person name="Shimkets L."/>
            <person name="Ferriera S."/>
            <person name="Johnson J."/>
            <person name="Kravitz S."/>
            <person name="Beeson K."/>
            <person name="Sutton G."/>
            <person name="Rogers Y.-H."/>
            <person name="Friedman R."/>
            <person name="Frazier M."/>
            <person name="Venter J.C."/>
        </authorList>
    </citation>
    <scope>NUCLEOTIDE SEQUENCE [LARGE SCALE GENOMIC DNA]</scope>
    <source>
        <strain evidence="1 2">SIR-1</strain>
    </source>
</reference>
<dbReference type="RefSeq" id="WP_006976609.1">
    <property type="nucleotide sequence ID" value="NZ_ABCS01000142.1"/>
</dbReference>
<protein>
    <submittedName>
        <fullName evidence="1">Uncharacterized protein</fullName>
    </submittedName>
</protein>
<keyword evidence="2" id="KW-1185">Reference proteome</keyword>